<dbReference type="InterPro" id="IPR032514">
    <property type="entry name" value="GtaA_central"/>
</dbReference>
<sequence>MAETLVGNWPQFWTGNQIKGWGANAGVDNQSYPIMGNPGQGMIGVTANTVQISLTVTPITSVYVLQAGPVAVTITFLSPVEQSIPLFYLSISVVPTDGKSHSIQIEADISAEWANGHRTVQVQWATDSTVTVNGGILQTFTVESTQQTVFSWGTVVWSNLNANRLTWQSGDDAITIRKAFCSNGTLGNTNDATFRAINAGYPIFAFSNDLGSVGSTASQTLTDSIGHVRAQAIQRQSQTVNAYWTNYDWQGLLQYFYNEYPNAVPRNSALDSKTTNAATAAYGNHYAAILALATRQAFGGMEFVNPTAEPYLMLKEISADDIANLALKGILAIGEMGRISNLVGNSANASHYTSTAQSYISTWNTNTMDSSGKFVNLESGKVGTYELIYNAFPYQKSAWERWIAASSNATSVAQVFVDDLFHFLKTSPSHVPFTDNYNTVADTQKASILAKGLEIAGLPAP</sequence>
<feature type="domain" description="Glutaminase A central" evidence="1">
    <location>
        <begin position="394"/>
        <end position="446"/>
    </location>
</feature>
<dbReference type="InterPro" id="IPR052743">
    <property type="entry name" value="Glutaminase_GtaA"/>
</dbReference>
<proteinExistence type="predicted"/>
<dbReference type="PANTHER" id="PTHR31987:SF14">
    <property type="entry name" value="PUTATIVE (AFU_ORTHOLOGUE AFUA_6G09910)-RELATED"/>
    <property type="match status" value="1"/>
</dbReference>
<protein>
    <recommendedName>
        <fullName evidence="5">DUF1793 domain-containing protein</fullName>
    </recommendedName>
</protein>
<dbReference type="Proteomes" id="UP000242875">
    <property type="component" value="Unassembled WGS sequence"/>
</dbReference>
<dbReference type="PANTHER" id="PTHR31987">
    <property type="entry name" value="GLUTAMINASE A-RELATED"/>
    <property type="match status" value="1"/>
</dbReference>
<name>A0A261Y315_9FUNG</name>
<feature type="domain" description="Glutaminase A N-terminal" evidence="2">
    <location>
        <begin position="61"/>
        <end position="274"/>
    </location>
</feature>
<dbReference type="EMBL" id="MVBO01000024">
    <property type="protein sequence ID" value="OZJ04999.1"/>
    <property type="molecule type" value="Genomic_DNA"/>
</dbReference>
<evidence type="ECO:0000313" key="4">
    <source>
        <dbReference type="Proteomes" id="UP000242875"/>
    </source>
</evidence>
<evidence type="ECO:0000259" key="2">
    <source>
        <dbReference type="Pfam" id="PF17168"/>
    </source>
</evidence>
<evidence type="ECO:0000313" key="3">
    <source>
        <dbReference type="EMBL" id="OZJ04999.1"/>
    </source>
</evidence>
<feature type="domain" description="Glutaminase A central" evidence="1">
    <location>
        <begin position="283"/>
        <end position="320"/>
    </location>
</feature>
<gene>
    <name evidence="3" type="ORF">BZG36_02117</name>
</gene>
<organism evidence="3 4">
    <name type="scientific">Bifiguratus adelaidae</name>
    <dbReference type="NCBI Taxonomy" id="1938954"/>
    <lineage>
        <taxon>Eukaryota</taxon>
        <taxon>Fungi</taxon>
        <taxon>Fungi incertae sedis</taxon>
        <taxon>Mucoromycota</taxon>
        <taxon>Mucoromycotina</taxon>
        <taxon>Endogonomycetes</taxon>
        <taxon>Endogonales</taxon>
        <taxon>Endogonales incertae sedis</taxon>
        <taxon>Bifiguratus</taxon>
    </lineage>
</organism>
<dbReference type="InterPro" id="IPR033433">
    <property type="entry name" value="GtaA_N"/>
</dbReference>
<feature type="domain" description="Glutaminase A central" evidence="1">
    <location>
        <begin position="323"/>
        <end position="392"/>
    </location>
</feature>
<evidence type="ECO:0000259" key="1">
    <source>
        <dbReference type="Pfam" id="PF16335"/>
    </source>
</evidence>
<dbReference type="OrthoDB" id="3918848at2759"/>
<keyword evidence="4" id="KW-1185">Reference proteome</keyword>
<evidence type="ECO:0008006" key="5">
    <source>
        <dbReference type="Google" id="ProtNLM"/>
    </source>
</evidence>
<accession>A0A261Y315</accession>
<reference evidence="3 4" key="1">
    <citation type="journal article" date="2017" name="Mycologia">
        <title>Bifiguratus adelaidae, gen. et sp. nov., a new member of Mucoromycotina in endophytic and soil-dwelling habitats.</title>
        <authorList>
            <person name="Torres-Cruz T.J."/>
            <person name="Billingsley Tobias T.L."/>
            <person name="Almatruk M."/>
            <person name="Hesse C."/>
            <person name="Kuske C.R."/>
            <person name="Desiro A."/>
            <person name="Benucci G.M."/>
            <person name="Bonito G."/>
            <person name="Stajich J.E."/>
            <person name="Dunlap C."/>
            <person name="Arnold A.E."/>
            <person name="Porras-Alfaro A."/>
        </authorList>
    </citation>
    <scope>NUCLEOTIDE SEQUENCE [LARGE SCALE GENOMIC DNA]</scope>
    <source>
        <strain evidence="3 4">AZ0501</strain>
    </source>
</reference>
<comment type="caution">
    <text evidence="3">The sequence shown here is derived from an EMBL/GenBank/DDBJ whole genome shotgun (WGS) entry which is preliminary data.</text>
</comment>
<dbReference type="Pfam" id="PF16335">
    <property type="entry name" value="GtaA_6_Hairpin"/>
    <property type="match status" value="3"/>
</dbReference>
<dbReference type="AlphaFoldDB" id="A0A261Y315"/>
<dbReference type="Pfam" id="PF17168">
    <property type="entry name" value="DUF5127"/>
    <property type="match status" value="1"/>
</dbReference>